<organism evidence="1 2">
    <name type="scientific">Gossypium hirsutum</name>
    <name type="common">Upland cotton</name>
    <name type="synonym">Gossypium mexicanum</name>
    <dbReference type="NCBI Taxonomy" id="3635"/>
    <lineage>
        <taxon>Eukaryota</taxon>
        <taxon>Viridiplantae</taxon>
        <taxon>Streptophyta</taxon>
        <taxon>Embryophyta</taxon>
        <taxon>Tracheophyta</taxon>
        <taxon>Spermatophyta</taxon>
        <taxon>Magnoliopsida</taxon>
        <taxon>eudicotyledons</taxon>
        <taxon>Gunneridae</taxon>
        <taxon>Pentapetalae</taxon>
        <taxon>rosids</taxon>
        <taxon>malvids</taxon>
        <taxon>Malvales</taxon>
        <taxon>Malvaceae</taxon>
        <taxon>Malvoideae</taxon>
        <taxon>Gossypium</taxon>
    </lineage>
</organism>
<reference evidence="1" key="1">
    <citation type="journal article" date="2020" name="Nat. Genet.">
        <title>Genomic diversifications of five Gossypium allopolyploid species and their impact on cotton improvement.</title>
        <authorList>
            <person name="Chen Z.J."/>
            <person name="Sreedasyam A."/>
            <person name="Ando A."/>
            <person name="Song Q."/>
            <person name="De Santiago L.M."/>
            <person name="Hulse-Kemp A.M."/>
            <person name="Ding M."/>
            <person name="Ye W."/>
            <person name="Kirkbride R.C."/>
            <person name="Jenkins J."/>
            <person name="Plott C."/>
            <person name="Lovell J."/>
            <person name="Lin Y.M."/>
            <person name="Vaughn R."/>
            <person name="Liu B."/>
            <person name="Simpson S."/>
            <person name="Scheffler B.E."/>
            <person name="Wen L."/>
            <person name="Saski C.A."/>
            <person name="Grover C.E."/>
            <person name="Hu G."/>
            <person name="Conover J.L."/>
            <person name="Carlson J.W."/>
            <person name="Shu S."/>
            <person name="Boston L.B."/>
            <person name="Williams M."/>
            <person name="Peterson D.G."/>
            <person name="McGee K."/>
            <person name="Jones D.C."/>
            <person name="Wendel J.F."/>
            <person name="Stelly D.M."/>
            <person name="Grimwood J."/>
            <person name="Schmutz J."/>
        </authorList>
    </citation>
    <scope>NUCLEOTIDE SEQUENCE [LARGE SCALE GENOMIC DNA]</scope>
    <source>
        <strain evidence="1">cv. TM-1</strain>
    </source>
</reference>
<dbReference type="Proteomes" id="UP000818029">
    <property type="component" value="Chromosome D10"/>
</dbReference>
<accession>A0ABM3AX03</accession>
<dbReference type="PANTHER" id="PTHR47481:SF10">
    <property type="entry name" value="COPIA-LIKE POLYPROTEIN_RETROTRANSPOSON"/>
    <property type="match status" value="1"/>
</dbReference>
<sequence>MAIDAIPDGVPAVDTPRHSSNIREAERSQGNGTFCAPAVHYFSKHDTIKLASHNFLLWKHQLLLILEGYGLEGFVLGTIPSPPPLVIGLEGQQLENPAFLVLTKQDKFLASWLLSIVTNDILVHLTTAKTSFDIWTTIERRFSAKLTIKVSSMHHALYSLKKANLSVKEYVSKVKQLSDNLTAAGSFVSKQEQATGVVNRSSLPSKFGVSTARQ</sequence>
<dbReference type="RefSeq" id="XP_040959320.1">
    <property type="nucleotide sequence ID" value="XM_041103386.1"/>
</dbReference>
<evidence type="ECO:0000313" key="2">
    <source>
        <dbReference type="RefSeq" id="XP_040959320.1"/>
    </source>
</evidence>
<evidence type="ECO:0000313" key="1">
    <source>
        <dbReference type="Proteomes" id="UP000818029"/>
    </source>
</evidence>
<name>A0ABM3AX03_GOSHI</name>
<dbReference type="Pfam" id="PF14223">
    <property type="entry name" value="Retrotran_gag_2"/>
    <property type="match status" value="1"/>
</dbReference>
<dbReference type="GeneID" id="121222490"/>
<protein>
    <submittedName>
        <fullName evidence="2">Uncharacterized protein isoform X1</fullName>
    </submittedName>
</protein>
<gene>
    <name evidence="2" type="primary">LOC121222490</name>
</gene>
<dbReference type="PANTHER" id="PTHR47481">
    <property type="match status" value="1"/>
</dbReference>
<proteinExistence type="predicted"/>
<keyword evidence="1" id="KW-1185">Reference proteome</keyword>
<reference evidence="2" key="2">
    <citation type="submission" date="2025-08" db="UniProtKB">
        <authorList>
            <consortium name="RefSeq"/>
        </authorList>
    </citation>
    <scope>IDENTIFICATION</scope>
</reference>